<dbReference type="SUPFAM" id="SSF102405">
    <property type="entry name" value="MCP/YpsA-like"/>
    <property type="match status" value="1"/>
</dbReference>
<dbReference type="PANTHER" id="PTHR31223">
    <property type="entry name" value="LOG FAMILY PROTEIN YJL055W"/>
    <property type="match status" value="1"/>
</dbReference>
<dbReference type="GO" id="GO:0005829">
    <property type="term" value="C:cytosol"/>
    <property type="evidence" value="ECO:0007669"/>
    <property type="project" value="TreeGrafter"/>
</dbReference>
<dbReference type="AlphaFoldDB" id="A0A544USX4"/>
<dbReference type="RefSeq" id="WP_142507640.1">
    <property type="nucleotide sequence ID" value="NZ_SADV01000003.1"/>
</dbReference>
<dbReference type="EMBL" id="SADV01000003">
    <property type="protein sequence ID" value="TQR36945.1"/>
    <property type="molecule type" value="Genomic_DNA"/>
</dbReference>
<comment type="similarity">
    <text evidence="1 2">Belongs to the LOG family.</text>
</comment>
<dbReference type="GO" id="GO:0009691">
    <property type="term" value="P:cytokinin biosynthetic process"/>
    <property type="evidence" value="ECO:0007669"/>
    <property type="project" value="UniProtKB-UniRule"/>
</dbReference>
<dbReference type="Proteomes" id="UP000317944">
    <property type="component" value="Unassembled WGS sequence"/>
</dbReference>
<evidence type="ECO:0000256" key="2">
    <source>
        <dbReference type="RuleBase" id="RU363015"/>
    </source>
</evidence>
<sequence length="189" mass="21037">MKIKNITVFCGSSEGKNAFYLEAAKELGRDLASQDRTLIYGGAQVGCMGAIANSTLENGGDVIGVIPQKLKDIEIAHEGLTELHVVATMHERKAKMASLSDGFIALPGGAGTLEEWFEVFTWAQLSYHQKPCGLLNVHGFYDPLLSMIDHTIQEGFMKETYRDLIIVDTDPKKLLEKMDAYKYSYQVKW</sequence>
<comment type="caution">
    <text evidence="3">The sequence shown here is derived from an EMBL/GenBank/DDBJ whole genome shotgun (WGS) entry which is preliminary data.</text>
</comment>
<name>A0A544USX4_LYSSH</name>
<dbReference type="Pfam" id="PF03641">
    <property type="entry name" value="Lysine_decarbox"/>
    <property type="match status" value="1"/>
</dbReference>
<organism evidence="3 4">
    <name type="scientific">Lysinibacillus sphaericus</name>
    <name type="common">Bacillus sphaericus</name>
    <dbReference type="NCBI Taxonomy" id="1421"/>
    <lineage>
        <taxon>Bacteria</taxon>
        <taxon>Bacillati</taxon>
        <taxon>Bacillota</taxon>
        <taxon>Bacilli</taxon>
        <taxon>Bacillales</taxon>
        <taxon>Bacillaceae</taxon>
        <taxon>Lysinibacillus</taxon>
    </lineage>
</organism>
<dbReference type="PANTHER" id="PTHR31223:SF70">
    <property type="entry name" value="LOG FAMILY PROTEIN YJL055W"/>
    <property type="match status" value="1"/>
</dbReference>
<accession>A0A544USX4</accession>
<dbReference type="InterPro" id="IPR005269">
    <property type="entry name" value="LOG"/>
</dbReference>
<dbReference type="NCBIfam" id="TIGR00730">
    <property type="entry name" value="Rossman fold protein, TIGR00730 family"/>
    <property type="match status" value="1"/>
</dbReference>
<evidence type="ECO:0000313" key="3">
    <source>
        <dbReference type="EMBL" id="TQR36945.1"/>
    </source>
</evidence>
<dbReference type="GO" id="GO:0016799">
    <property type="term" value="F:hydrolase activity, hydrolyzing N-glycosyl compounds"/>
    <property type="evidence" value="ECO:0007669"/>
    <property type="project" value="TreeGrafter"/>
</dbReference>
<dbReference type="Gene3D" id="3.40.50.450">
    <property type="match status" value="1"/>
</dbReference>
<dbReference type="OrthoDB" id="9801098at2"/>
<proteinExistence type="inferred from homology"/>
<evidence type="ECO:0000256" key="1">
    <source>
        <dbReference type="ARBA" id="ARBA00006763"/>
    </source>
</evidence>
<reference evidence="3 4" key="1">
    <citation type="submission" date="2018-03" db="EMBL/GenBank/DDBJ databases">
        <title>Aerobic endospore-forming bacteria genome sequencing and assembly.</title>
        <authorList>
            <person name="Cavalcante D.A."/>
            <person name="Driks A."/>
            <person name="Putonti C."/>
            <person name="De-Souza M.T."/>
        </authorList>
    </citation>
    <scope>NUCLEOTIDE SEQUENCE [LARGE SCALE GENOMIC DNA]</scope>
    <source>
        <strain evidence="3 4">SDF0037</strain>
    </source>
</reference>
<keyword evidence="2" id="KW-0378">Hydrolase</keyword>
<keyword evidence="2" id="KW-0203">Cytokinin biosynthesis</keyword>
<dbReference type="EC" id="3.2.2.n1" evidence="2"/>
<protein>
    <recommendedName>
        <fullName evidence="2">Cytokinin riboside 5'-monophosphate phosphoribohydrolase</fullName>
        <ecNumber evidence="2">3.2.2.n1</ecNumber>
    </recommendedName>
</protein>
<evidence type="ECO:0000313" key="4">
    <source>
        <dbReference type="Proteomes" id="UP000317944"/>
    </source>
</evidence>
<dbReference type="InterPro" id="IPR031100">
    <property type="entry name" value="LOG_fam"/>
</dbReference>
<gene>
    <name evidence="3" type="ORF">C7Y47_04330</name>
</gene>